<dbReference type="SUPFAM" id="SSF47384">
    <property type="entry name" value="Homodimeric domain of signal transducing histidine kinase"/>
    <property type="match status" value="1"/>
</dbReference>
<keyword evidence="5" id="KW-1133">Transmembrane helix</keyword>
<dbReference type="SUPFAM" id="SSF52172">
    <property type="entry name" value="CheY-like"/>
    <property type="match status" value="1"/>
</dbReference>
<dbReference type="InterPro" id="IPR004358">
    <property type="entry name" value="Sig_transdc_His_kin-like_C"/>
</dbReference>
<evidence type="ECO:0000256" key="2">
    <source>
        <dbReference type="ARBA" id="ARBA00012438"/>
    </source>
</evidence>
<dbReference type="InterPro" id="IPR036890">
    <property type="entry name" value="HATPase_C_sf"/>
</dbReference>
<dbReference type="PRINTS" id="PR00344">
    <property type="entry name" value="BCTRLSENSOR"/>
</dbReference>
<dbReference type="InterPro" id="IPR011006">
    <property type="entry name" value="CheY-like_superfamily"/>
</dbReference>
<evidence type="ECO:0000313" key="9">
    <source>
        <dbReference type="Proteomes" id="UP000324974"/>
    </source>
</evidence>
<keyword evidence="5" id="KW-0812">Transmembrane</keyword>
<evidence type="ECO:0000259" key="7">
    <source>
        <dbReference type="PROSITE" id="PS50110"/>
    </source>
</evidence>
<dbReference type="SUPFAM" id="SSF55874">
    <property type="entry name" value="ATPase domain of HSP90 chaperone/DNA topoisomerase II/histidine kinase"/>
    <property type="match status" value="1"/>
</dbReference>
<accession>A0A5C1ADK5</accession>
<dbReference type="InterPro" id="IPR036097">
    <property type="entry name" value="HisK_dim/P_sf"/>
</dbReference>
<dbReference type="PROSITE" id="PS50110">
    <property type="entry name" value="RESPONSE_REGULATORY"/>
    <property type="match status" value="1"/>
</dbReference>
<dbReference type="Gene3D" id="3.30.565.10">
    <property type="entry name" value="Histidine kinase-like ATPase, C-terminal domain"/>
    <property type="match status" value="1"/>
</dbReference>
<evidence type="ECO:0000256" key="3">
    <source>
        <dbReference type="ARBA" id="ARBA00022553"/>
    </source>
</evidence>
<name>A0A5C1ADK5_9BACT</name>
<dbReference type="InterPro" id="IPR005467">
    <property type="entry name" value="His_kinase_dom"/>
</dbReference>
<proteinExistence type="predicted"/>
<evidence type="ECO:0000256" key="5">
    <source>
        <dbReference type="SAM" id="Phobius"/>
    </source>
</evidence>
<dbReference type="CDD" id="cd00156">
    <property type="entry name" value="REC"/>
    <property type="match status" value="1"/>
</dbReference>
<keyword evidence="5" id="KW-0472">Membrane</keyword>
<dbReference type="SMART" id="SM00448">
    <property type="entry name" value="REC"/>
    <property type="match status" value="1"/>
</dbReference>
<evidence type="ECO:0000313" key="8">
    <source>
        <dbReference type="EMBL" id="QEL15852.1"/>
    </source>
</evidence>
<evidence type="ECO:0000256" key="1">
    <source>
        <dbReference type="ARBA" id="ARBA00000085"/>
    </source>
</evidence>
<dbReference type="Gene3D" id="3.40.50.2300">
    <property type="match status" value="1"/>
</dbReference>
<keyword evidence="8" id="KW-0808">Transferase</keyword>
<dbReference type="Pfam" id="PF00512">
    <property type="entry name" value="HisKA"/>
    <property type="match status" value="1"/>
</dbReference>
<dbReference type="PROSITE" id="PS50109">
    <property type="entry name" value="HIS_KIN"/>
    <property type="match status" value="1"/>
</dbReference>
<feature type="domain" description="Histidine kinase" evidence="6">
    <location>
        <begin position="80"/>
        <end position="293"/>
    </location>
</feature>
<dbReference type="CDD" id="cd00082">
    <property type="entry name" value="HisKA"/>
    <property type="match status" value="1"/>
</dbReference>
<sequence length="450" mass="49165">MFATPPNPDLFAIQSPERWPYVLAALAGVTLLAALWIMTLRLRLKRQTEELRARFAKEAELEARIRQGQKLEAVGRLAGGIAHDFNNLLTVINGCSELLDSTLPPDHLSRDLLNDIRRAGERAAGLTTQLLLFSRQRPMNLVAVDLNNAVVDAVRLLGRVLGENVIVETHLAPGLRTVKADYGLIHQIILNLAVNSRDAMPHGGTVTVRTRAVEIPDGRTMNRLTLADTGWGMDEATQKKIFEPFFTTKDVGKGTGLGLATVYGIVKTLGGEVHFSSKVGSGTTFEIDLPAAGLSEHSDPVHRRKTTVGVDELTPMPARGVILVVEDDEMVLTLAEKSLQRHGYQVLTARTSTDAVGKARNTKKLDLLITDVVMPQLSGPEIANIISAFRPGLRVLFMSGHTPEEILRQGVRDLDAHSFIQKPFTPESLMSSVQVSLVQTLPEIDLGAMR</sequence>
<dbReference type="EMBL" id="CP042425">
    <property type="protein sequence ID" value="QEL15852.1"/>
    <property type="molecule type" value="Genomic_DNA"/>
</dbReference>
<reference evidence="9" key="1">
    <citation type="submission" date="2019-08" db="EMBL/GenBank/DDBJ databases">
        <title>Limnoglobus roseus gen. nov., sp. nov., a novel freshwater planctomycete with a giant genome from the family Gemmataceae.</title>
        <authorList>
            <person name="Kulichevskaya I.S."/>
            <person name="Naumoff D.G."/>
            <person name="Miroshnikov K."/>
            <person name="Ivanova A."/>
            <person name="Philippov D.A."/>
            <person name="Hakobyan A."/>
            <person name="Rijpstra I.C."/>
            <person name="Sinninghe Damste J.S."/>
            <person name="Liesack W."/>
            <person name="Dedysh S.N."/>
        </authorList>
    </citation>
    <scope>NUCLEOTIDE SEQUENCE [LARGE SCALE GENOMIC DNA]</scope>
    <source>
        <strain evidence="9">PX52</strain>
    </source>
</reference>
<dbReference type="EC" id="2.7.13.3" evidence="2"/>
<dbReference type="InterPro" id="IPR003661">
    <property type="entry name" value="HisK_dim/P_dom"/>
</dbReference>
<dbReference type="PANTHER" id="PTHR43065">
    <property type="entry name" value="SENSOR HISTIDINE KINASE"/>
    <property type="match status" value="1"/>
</dbReference>
<dbReference type="Pfam" id="PF00072">
    <property type="entry name" value="Response_reg"/>
    <property type="match status" value="1"/>
</dbReference>
<evidence type="ECO:0000256" key="4">
    <source>
        <dbReference type="PROSITE-ProRule" id="PRU00169"/>
    </source>
</evidence>
<dbReference type="InterPro" id="IPR003594">
    <property type="entry name" value="HATPase_dom"/>
</dbReference>
<dbReference type="GO" id="GO:0000155">
    <property type="term" value="F:phosphorelay sensor kinase activity"/>
    <property type="evidence" value="ECO:0007669"/>
    <property type="project" value="InterPro"/>
</dbReference>
<dbReference type="AlphaFoldDB" id="A0A5C1ADK5"/>
<keyword evidence="8" id="KW-0418">Kinase</keyword>
<gene>
    <name evidence="8" type="ORF">PX52LOC_02788</name>
</gene>
<feature type="modified residue" description="4-aspartylphosphate" evidence="4">
    <location>
        <position position="371"/>
    </location>
</feature>
<dbReference type="RefSeq" id="WP_149110627.1">
    <property type="nucleotide sequence ID" value="NZ_CP042425.1"/>
</dbReference>
<dbReference type="SMART" id="SM00388">
    <property type="entry name" value="HisKA"/>
    <property type="match status" value="1"/>
</dbReference>
<keyword evidence="3 4" id="KW-0597">Phosphoprotein</keyword>
<dbReference type="KEGG" id="lrs:PX52LOC_02788"/>
<comment type="catalytic activity">
    <reaction evidence="1">
        <text>ATP + protein L-histidine = ADP + protein N-phospho-L-histidine.</text>
        <dbReference type="EC" id="2.7.13.3"/>
    </reaction>
</comment>
<feature type="domain" description="Response regulatory" evidence="7">
    <location>
        <begin position="321"/>
        <end position="437"/>
    </location>
</feature>
<dbReference type="Proteomes" id="UP000324974">
    <property type="component" value="Chromosome"/>
</dbReference>
<dbReference type="SMART" id="SM00387">
    <property type="entry name" value="HATPase_c"/>
    <property type="match status" value="1"/>
</dbReference>
<protein>
    <recommendedName>
        <fullName evidence="2">histidine kinase</fullName>
        <ecNumber evidence="2">2.7.13.3</ecNumber>
    </recommendedName>
</protein>
<organism evidence="8 9">
    <name type="scientific">Limnoglobus roseus</name>
    <dbReference type="NCBI Taxonomy" id="2598579"/>
    <lineage>
        <taxon>Bacteria</taxon>
        <taxon>Pseudomonadati</taxon>
        <taxon>Planctomycetota</taxon>
        <taxon>Planctomycetia</taxon>
        <taxon>Gemmatales</taxon>
        <taxon>Gemmataceae</taxon>
        <taxon>Limnoglobus</taxon>
    </lineage>
</organism>
<dbReference type="Pfam" id="PF02518">
    <property type="entry name" value="HATPase_c"/>
    <property type="match status" value="1"/>
</dbReference>
<dbReference type="InterPro" id="IPR001789">
    <property type="entry name" value="Sig_transdc_resp-reg_receiver"/>
</dbReference>
<dbReference type="PANTHER" id="PTHR43065:SF42">
    <property type="entry name" value="TWO-COMPONENT SENSOR PPRA"/>
    <property type="match status" value="1"/>
</dbReference>
<feature type="transmembrane region" description="Helical" evidence="5">
    <location>
        <begin position="20"/>
        <end position="42"/>
    </location>
</feature>
<keyword evidence="9" id="KW-1185">Reference proteome</keyword>
<dbReference type="Gene3D" id="1.10.287.130">
    <property type="match status" value="1"/>
</dbReference>
<dbReference type="OrthoDB" id="5287556at2"/>
<evidence type="ECO:0000259" key="6">
    <source>
        <dbReference type="PROSITE" id="PS50109"/>
    </source>
</evidence>